<protein>
    <submittedName>
        <fullName evidence="2">Uncharacterized protein</fullName>
    </submittedName>
</protein>
<evidence type="ECO:0000313" key="3">
    <source>
        <dbReference type="Proteomes" id="UP001141434"/>
    </source>
</evidence>
<reference evidence="2" key="2">
    <citation type="journal article" date="2023" name="IMA Fungus">
        <title>Comparative genomic study of the Penicillium genus elucidates a diverse pangenome and 15 lateral gene transfer events.</title>
        <authorList>
            <person name="Petersen C."/>
            <person name="Sorensen T."/>
            <person name="Nielsen M.R."/>
            <person name="Sondergaard T.E."/>
            <person name="Sorensen J.L."/>
            <person name="Fitzpatrick D.A."/>
            <person name="Frisvad J.C."/>
            <person name="Nielsen K.L."/>
        </authorList>
    </citation>
    <scope>NUCLEOTIDE SEQUENCE</scope>
    <source>
        <strain evidence="2">IBT 34128</strain>
    </source>
</reference>
<dbReference type="Proteomes" id="UP001141434">
    <property type="component" value="Unassembled WGS sequence"/>
</dbReference>
<dbReference type="RefSeq" id="XP_056515058.1">
    <property type="nucleotide sequence ID" value="XM_056653991.1"/>
</dbReference>
<dbReference type="AlphaFoldDB" id="A0A9W9FTI6"/>
<dbReference type="InterPro" id="IPR022185">
    <property type="entry name" value="DUF3712"/>
</dbReference>
<sequence>MGKKNLDDRPAYLTADDAKYSLGVHRGPLPPAGLDESSQLEHVESAGGLSLVKKERKKKEKFAQHWKRFWCCYLFLNIIFLAIFLPVFFTVAIPAISQMVVNKSDLVLVNAAVMQPRPDSIKLTLKSALNLKVALPVRIEDIDLNLFVRDTGPSNPWAQITIDGKTIKGNTTLGISEKHTPLVNLTTWTDYVHNVVFKKETALSIKGTTNSYLGVLKSRVTMDKDVLSPTLDSFSGFSISDTSLVATRPDGTNLVGNASLPNPSVLTLEIGTLVLDVKSGDLLIGNTTLENLELKPGPNVWPLTGILDLGTILKHLPEVIKSQKDSLSKGQLSLDTVTRTVTWNGTLVPYYTDVMKQLTLTANVQIVELLKNTIHNLLHSNTSLSDMVHSAGGNSSITKDILNSARNNTGGGGTSLLSNKLKNNLAVRNLLRDEHPVKRDSIIDSLVELYTKL</sequence>
<dbReference type="InterPro" id="IPR046368">
    <property type="entry name" value="Tag1"/>
</dbReference>
<reference evidence="2" key="1">
    <citation type="submission" date="2022-11" db="EMBL/GenBank/DDBJ databases">
        <authorList>
            <person name="Petersen C."/>
        </authorList>
    </citation>
    <scope>NUCLEOTIDE SEQUENCE</scope>
    <source>
        <strain evidence="2">IBT 34128</strain>
    </source>
</reference>
<dbReference type="PANTHER" id="PTHR35895:SF2">
    <property type="match status" value="1"/>
</dbReference>
<dbReference type="OrthoDB" id="10039566at2759"/>
<dbReference type="GeneID" id="81393159"/>
<evidence type="ECO:0000256" key="1">
    <source>
        <dbReference type="SAM" id="Phobius"/>
    </source>
</evidence>
<accession>A0A9W9FTI6</accession>
<gene>
    <name evidence="2" type="ORF">NUU61_003409</name>
</gene>
<dbReference type="GO" id="GO:0000329">
    <property type="term" value="C:fungal-type vacuole membrane"/>
    <property type="evidence" value="ECO:0007669"/>
    <property type="project" value="InterPro"/>
</dbReference>
<keyword evidence="3" id="KW-1185">Reference proteome</keyword>
<name>A0A9W9FTI6_9EURO</name>
<organism evidence="2 3">
    <name type="scientific">Penicillium alfredii</name>
    <dbReference type="NCBI Taxonomy" id="1506179"/>
    <lineage>
        <taxon>Eukaryota</taxon>
        <taxon>Fungi</taxon>
        <taxon>Dikarya</taxon>
        <taxon>Ascomycota</taxon>
        <taxon>Pezizomycotina</taxon>
        <taxon>Eurotiomycetes</taxon>
        <taxon>Eurotiomycetidae</taxon>
        <taxon>Eurotiales</taxon>
        <taxon>Aspergillaceae</taxon>
        <taxon>Penicillium</taxon>
    </lineage>
</organism>
<dbReference type="EMBL" id="JAPMSZ010000004">
    <property type="protein sequence ID" value="KAJ5106062.1"/>
    <property type="molecule type" value="Genomic_DNA"/>
</dbReference>
<feature type="transmembrane region" description="Helical" evidence="1">
    <location>
        <begin position="69"/>
        <end position="96"/>
    </location>
</feature>
<keyword evidence="1" id="KW-0812">Transmembrane</keyword>
<dbReference type="PANTHER" id="PTHR35895">
    <property type="entry name" value="CHROMOSOME 16, WHOLE GENOME SHOTGUN SEQUENCE"/>
    <property type="match status" value="1"/>
</dbReference>
<evidence type="ECO:0000313" key="2">
    <source>
        <dbReference type="EMBL" id="KAJ5106062.1"/>
    </source>
</evidence>
<keyword evidence="1" id="KW-1133">Transmembrane helix</keyword>
<proteinExistence type="predicted"/>
<keyword evidence="1" id="KW-0472">Membrane</keyword>
<dbReference type="Pfam" id="PF12505">
    <property type="entry name" value="DUF3712"/>
    <property type="match status" value="1"/>
</dbReference>
<comment type="caution">
    <text evidence="2">The sequence shown here is derived from an EMBL/GenBank/DDBJ whole genome shotgun (WGS) entry which is preliminary data.</text>
</comment>